<dbReference type="OMA" id="HTEFAGS"/>
<name>A0A164ZTW4_DAUCS</name>
<dbReference type="InterPro" id="IPR022740">
    <property type="entry name" value="Polyphenol_oxidase_C"/>
</dbReference>
<reference evidence="1" key="2">
    <citation type="submission" date="2022-03" db="EMBL/GenBank/DDBJ databases">
        <title>Draft title - Genomic analysis of global carrot germplasm unveils the trajectory of domestication and the origin of high carotenoid orange carrot.</title>
        <authorList>
            <person name="Iorizzo M."/>
            <person name="Ellison S."/>
            <person name="Senalik D."/>
            <person name="Macko-Podgorni A."/>
            <person name="Grzebelus D."/>
            <person name="Bostan H."/>
            <person name="Rolling W."/>
            <person name="Curaba J."/>
            <person name="Simon P."/>
        </authorList>
    </citation>
    <scope>NUCLEOTIDE SEQUENCE</scope>
    <source>
        <tissue evidence="1">Leaf</tissue>
    </source>
</reference>
<dbReference type="EMBL" id="CP093347">
    <property type="protein sequence ID" value="WOH03067.1"/>
    <property type="molecule type" value="Genomic_DNA"/>
</dbReference>
<dbReference type="GO" id="GO:0004097">
    <property type="term" value="F:catechol oxidase activity"/>
    <property type="evidence" value="ECO:0007669"/>
    <property type="project" value="InterPro"/>
</dbReference>
<evidence type="ECO:0000313" key="2">
    <source>
        <dbReference type="Proteomes" id="UP000077755"/>
    </source>
</evidence>
<organism evidence="1 2">
    <name type="scientific">Daucus carota subsp. sativus</name>
    <name type="common">Carrot</name>
    <dbReference type="NCBI Taxonomy" id="79200"/>
    <lineage>
        <taxon>Eukaryota</taxon>
        <taxon>Viridiplantae</taxon>
        <taxon>Streptophyta</taxon>
        <taxon>Embryophyta</taxon>
        <taxon>Tracheophyta</taxon>
        <taxon>Spermatophyta</taxon>
        <taxon>Magnoliopsida</taxon>
        <taxon>eudicotyledons</taxon>
        <taxon>Gunneridae</taxon>
        <taxon>Pentapetalae</taxon>
        <taxon>asterids</taxon>
        <taxon>campanulids</taxon>
        <taxon>Apiales</taxon>
        <taxon>Apiaceae</taxon>
        <taxon>Apioideae</taxon>
        <taxon>Scandiceae</taxon>
        <taxon>Daucinae</taxon>
        <taxon>Daucus</taxon>
        <taxon>Daucus sect. Daucus</taxon>
    </lineage>
</organism>
<protein>
    <submittedName>
        <fullName evidence="1">Uncharacterized protein</fullName>
    </submittedName>
</protein>
<reference evidence="1" key="1">
    <citation type="journal article" date="2016" name="Nat. Genet.">
        <title>A high-quality carrot genome assembly provides new insights into carotenoid accumulation and asterid genome evolution.</title>
        <authorList>
            <person name="Iorizzo M."/>
            <person name="Ellison S."/>
            <person name="Senalik D."/>
            <person name="Zeng P."/>
            <person name="Satapoomin P."/>
            <person name="Huang J."/>
            <person name="Bowman M."/>
            <person name="Iovene M."/>
            <person name="Sanseverino W."/>
            <person name="Cavagnaro P."/>
            <person name="Yildiz M."/>
            <person name="Macko-Podgorni A."/>
            <person name="Moranska E."/>
            <person name="Grzebelus E."/>
            <person name="Grzebelus D."/>
            <person name="Ashrafi H."/>
            <person name="Zheng Z."/>
            <person name="Cheng S."/>
            <person name="Spooner D."/>
            <person name="Van Deynze A."/>
            <person name="Simon P."/>
        </authorList>
    </citation>
    <scope>NUCLEOTIDE SEQUENCE</scope>
    <source>
        <tissue evidence="1">Leaf</tissue>
    </source>
</reference>
<sequence>MNTILPLQFPHLHKNTNHNSHIRKSLSTLKANQDHKTTTDLTSKNVNTQSILKFDRRNVLLGLAGASYIATNNTKLTNAAPSNPKVFPNADQIFPSVLDKFVKFTVPRPKKSRSKQEKEDEEEILVIEGIEYNANEYVKFDVFVNDEDEAESGPSNAEFAGAFSNVPSATRSKKVRTRLSLGISELLEDLGAEDDDNLVVALVSRTGQGRVNIGSVSIVISS</sequence>
<dbReference type="Pfam" id="PF12143">
    <property type="entry name" value="PPO1_KFDV"/>
    <property type="match status" value="1"/>
</dbReference>
<evidence type="ECO:0000313" key="1">
    <source>
        <dbReference type="EMBL" id="WOH03067.1"/>
    </source>
</evidence>
<gene>
    <name evidence="1" type="ORF">DCAR_0522458</name>
</gene>
<proteinExistence type="predicted"/>
<dbReference type="PANTHER" id="PTHR36608">
    <property type="entry name" value="POLYPHENOL OXIDASE C, CHLOROPLASTIC-LIKE"/>
    <property type="match status" value="1"/>
</dbReference>
<dbReference type="Proteomes" id="UP000077755">
    <property type="component" value="Chromosome 5"/>
</dbReference>
<accession>A0A164ZTW4</accession>
<dbReference type="AlphaFoldDB" id="A0A164ZTW4"/>
<keyword evidence="2" id="KW-1185">Reference proteome</keyword>
<dbReference type="PANTHER" id="PTHR36608:SF1">
    <property type="entry name" value="POLYPHENOL OXIDASE C, CHLOROPLASTIC-LIKE"/>
    <property type="match status" value="1"/>
</dbReference>
<dbReference type="Gramene" id="KZM96393">
    <property type="protein sequence ID" value="KZM96393"/>
    <property type="gene ID" value="DCAR_019635"/>
</dbReference>